<accession>A0ABM1KX61</accession>
<dbReference type="RefSeq" id="XP_015278298.1">
    <property type="nucleotide sequence ID" value="XM_015422812.1"/>
</dbReference>
<comment type="cofactor">
    <cofactor evidence="1">
        <name>heme</name>
        <dbReference type="ChEBI" id="CHEBI:30413"/>
    </cofactor>
</comment>
<evidence type="ECO:0000256" key="1">
    <source>
        <dbReference type="ARBA" id="ARBA00001971"/>
    </source>
</evidence>
<dbReference type="PRINTS" id="PR00463">
    <property type="entry name" value="EP450I"/>
</dbReference>
<dbReference type="InterPro" id="IPR001128">
    <property type="entry name" value="Cyt_P450"/>
</dbReference>
<gene>
    <name evidence="6" type="primary">LOC107120165</name>
</gene>
<reference evidence="6" key="1">
    <citation type="submission" date="2025-08" db="UniProtKB">
        <authorList>
            <consortium name="RefSeq"/>
        </authorList>
    </citation>
    <scope>IDENTIFICATION</scope>
</reference>
<dbReference type="PANTHER" id="PTHR24300:SF134">
    <property type="entry name" value="CYTOCHROME P450, FAMILY 2, SUBFAMILY AB, POLYPEPTIDE 2-RELATED"/>
    <property type="match status" value="1"/>
</dbReference>
<comment type="similarity">
    <text evidence="2">Belongs to the cytochrome P450 family.</text>
</comment>
<dbReference type="Gene3D" id="1.10.630.10">
    <property type="entry name" value="Cytochrome P450"/>
    <property type="match status" value="2"/>
</dbReference>
<dbReference type="Proteomes" id="UP000694871">
    <property type="component" value="Unplaced"/>
</dbReference>
<evidence type="ECO:0000313" key="5">
    <source>
        <dbReference type="Proteomes" id="UP000694871"/>
    </source>
</evidence>
<proteinExistence type="inferred from homology"/>
<feature type="non-terminal residue" evidence="6">
    <location>
        <position position="375"/>
    </location>
</feature>
<dbReference type="InterPro" id="IPR002401">
    <property type="entry name" value="Cyt_P450_E_grp-I"/>
</dbReference>
<keyword evidence="4" id="KW-0408">Iron</keyword>
<dbReference type="InterPro" id="IPR050182">
    <property type="entry name" value="Cytochrome_P450_fam2"/>
</dbReference>
<dbReference type="PANTHER" id="PTHR24300">
    <property type="entry name" value="CYTOCHROME P450 508A4-RELATED"/>
    <property type="match status" value="1"/>
</dbReference>
<name>A0ABM1KX61_GEKJA</name>
<dbReference type="SUPFAM" id="SSF48264">
    <property type="entry name" value="Cytochrome P450"/>
    <property type="match status" value="1"/>
</dbReference>
<keyword evidence="3" id="KW-0479">Metal-binding</keyword>
<evidence type="ECO:0000313" key="6">
    <source>
        <dbReference type="RefSeq" id="XP_015278298.1"/>
    </source>
</evidence>
<evidence type="ECO:0000256" key="2">
    <source>
        <dbReference type="ARBA" id="ARBA00010617"/>
    </source>
</evidence>
<keyword evidence="5" id="KW-1185">Reference proteome</keyword>
<dbReference type="InterPro" id="IPR036396">
    <property type="entry name" value="Cyt_P450_sf"/>
</dbReference>
<organism evidence="5 6">
    <name type="scientific">Gekko japonicus</name>
    <name type="common">Schlegel's Japanese gecko</name>
    <dbReference type="NCBI Taxonomy" id="146911"/>
    <lineage>
        <taxon>Eukaryota</taxon>
        <taxon>Metazoa</taxon>
        <taxon>Chordata</taxon>
        <taxon>Craniata</taxon>
        <taxon>Vertebrata</taxon>
        <taxon>Euteleostomi</taxon>
        <taxon>Lepidosauria</taxon>
        <taxon>Squamata</taxon>
        <taxon>Bifurcata</taxon>
        <taxon>Gekkota</taxon>
        <taxon>Gekkonidae</taxon>
        <taxon>Gekkoninae</taxon>
        <taxon>Gekko</taxon>
    </lineage>
</organism>
<dbReference type="Pfam" id="PF00067">
    <property type="entry name" value="p450"/>
    <property type="match status" value="1"/>
</dbReference>
<dbReference type="GeneID" id="107120165"/>
<protein>
    <submittedName>
        <fullName evidence="6">Cytochrome P450 2C5-like</fullName>
    </submittedName>
</protein>
<evidence type="ECO:0000256" key="3">
    <source>
        <dbReference type="ARBA" id="ARBA00022723"/>
    </source>
</evidence>
<sequence>MLISITVFLLIVRIWKWLRSRKSYPPGPLRLPIVGGMWRFGVMLSKDTFLKLAKQYGNIYTIWIGPVPAVIFSGFEAVKEGLVTYSEYFVDRPMTPLLKVITKERGIVFSNGHTWKQQKKFGQVTMRKLGLGKKEQQIAEEAEQLVEMFERSNGQPIDPSLLIRNSVSNVMCAVAFGHRFSVDDEEFVKLVNAVMYSLSFAASFFHGLYEILPRLMKHLPGPHQTTLVCTEAVLSFARKEIELHKEQQTIHEPQDFIDYYLFQMEKKVYKEMDEVFGSAHSICYQDRKKLPYTNAVIHETQRAEFMLLFGVPRQCVKDVHVLGFFIPKGAIVVPDLRSVLLDPKRWETPEGFNPNHFLDKDGNFVAREEFLPFGA</sequence>
<evidence type="ECO:0000256" key="4">
    <source>
        <dbReference type="ARBA" id="ARBA00023004"/>
    </source>
</evidence>